<dbReference type="Gene3D" id="1.10.630.10">
    <property type="entry name" value="Cytochrome P450"/>
    <property type="match status" value="1"/>
</dbReference>
<name>A0A101NID1_9ACTN</name>
<evidence type="ECO:0000256" key="1">
    <source>
        <dbReference type="ARBA" id="ARBA00010617"/>
    </source>
</evidence>
<dbReference type="Pfam" id="PF00067">
    <property type="entry name" value="p450"/>
    <property type="match status" value="1"/>
</dbReference>
<dbReference type="GO" id="GO:0020037">
    <property type="term" value="F:heme binding"/>
    <property type="evidence" value="ECO:0007669"/>
    <property type="project" value="InterPro"/>
</dbReference>
<sequence length="361" mass="38431">MKTTDRSRLGSRLQMARGWYWAFGVNGDPYAMLLCGQDDEPGRWYEQIRSADPGLFHSRSGARVVTRYAAAAEVLDGPGFTRTAQEADADWAQPFLDVRAAVGPQLPAVDELAGEYRALLPRTGTRFDLMRDLAREVPVRGVIARYGLTGEDARRLTALLRSSATALDARLTPQLLAVTEQTVAALAGLRELAGADGVLAGAGCETAANTVCNAVLATLRTPGLAGRLADDPDLADRIVAETLRTAPPVHLESRRALAAQTVHGTRVAEGEEVVVAVAAANRDPEVFAAPDRFDVDRAGTPQALTSGLGHRDGLDEFAARHAVAALRALADVLPGTTLAGPVVHRRRSPVLRGISRCPVEI</sequence>
<dbReference type="AlphaFoldDB" id="A0A101NID1"/>
<dbReference type="InterPro" id="IPR036396">
    <property type="entry name" value="Cyt_P450_sf"/>
</dbReference>
<comment type="caution">
    <text evidence="2">The sequence shown here is derived from an EMBL/GenBank/DDBJ whole genome shotgun (WGS) entry which is preliminary data.</text>
</comment>
<evidence type="ECO:0008006" key="4">
    <source>
        <dbReference type="Google" id="ProtNLM"/>
    </source>
</evidence>
<dbReference type="OrthoDB" id="3687467at2"/>
<organism evidence="2 3">
    <name type="scientific">Streptomyces cellostaticus</name>
    <dbReference type="NCBI Taxonomy" id="67285"/>
    <lineage>
        <taxon>Bacteria</taxon>
        <taxon>Bacillati</taxon>
        <taxon>Actinomycetota</taxon>
        <taxon>Actinomycetes</taxon>
        <taxon>Kitasatosporales</taxon>
        <taxon>Streptomycetaceae</taxon>
        <taxon>Streptomyces</taxon>
    </lineage>
</organism>
<accession>A0A101NID1</accession>
<dbReference type="EMBL" id="LMWL01000047">
    <property type="protein sequence ID" value="KUM93527.1"/>
    <property type="molecule type" value="Genomic_DNA"/>
</dbReference>
<dbReference type="RefSeq" id="WP_067003664.1">
    <property type="nucleotide sequence ID" value="NZ_BNDU01000005.1"/>
</dbReference>
<dbReference type="Proteomes" id="UP000054241">
    <property type="component" value="Unassembled WGS sequence"/>
</dbReference>
<proteinExistence type="inferred from homology"/>
<evidence type="ECO:0000313" key="2">
    <source>
        <dbReference type="EMBL" id="KUM93527.1"/>
    </source>
</evidence>
<dbReference type="PANTHER" id="PTHR46696:SF1">
    <property type="entry name" value="CYTOCHROME P450 YJIB-RELATED"/>
    <property type="match status" value="1"/>
</dbReference>
<reference evidence="2 3" key="1">
    <citation type="submission" date="2015-10" db="EMBL/GenBank/DDBJ databases">
        <title>Draft genome sequence of Streptomyces cellostaticus DSM 40189, type strain for the species Streptomyces cellostaticus.</title>
        <authorList>
            <person name="Ruckert C."/>
            <person name="Winkler A."/>
            <person name="Kalinowski J."/>
            <person name="Kampfer P."/>
            <person name="Glaeser S."/>
        </authorList>
    </citation>
    <scope>NUCLEOTIDE SEQUENCE [LARGE SCALE GENOMIC DNA]</scope>
    <source>
        <strain evidence="2 3">DSM 40189</strain>
    </source>
</reference>
<comment type="similarity">
    <text evidence="1">Belongs to the cytochrome P450 family.</text>
</comment>
<dbReference type="STRING" id="67285.AQI88_25950"/>
<dbReference type="GO" id="GO:0005506">
    <property type="term" value="F:iron ion binding"/>
    <property type="evidence" value="ECO:0007669"/>
    <property type="project" value="InterPro"/>
</dbReference>
<dbReference type="InterPro" id="IPR001128">
    <property type="entry name" value="Cyt_P450"/>
</dbReference>
<dbReference type="GO" id="GO:0004497">
    <property type="term" value="F:monooxygenase activity"/>
    <property type="evidence" value="ECO:0007669"/>
    <property type="project" value="InterPro"/>
</dbReference>
<evidence type="ECO:0000313" key="3">
    <source>
        <dbReference type="Proteomes" id="UP000054241"/>
    </source>
</evidence>
<protein>
    <recommendedName>
        <fullName evidence="4">Cytochrome</fullName>
    </recommendedName>
</protein>
<dbReference type="GO" id="GO:0016705">
    <property type="term" value="F:oxidoreductase activity, acting on paired donors, with incorporation or reduction of molecular oxygen"/>
    <property type="evidence" value="ECO:0007669"/>
    <property type="project" value="InterPro"/>
</dbReference>
<keyword evidence="3" id="KW-1185">Reference proteome</keyword>
<gene>
    <name evidence="2" type="ORF">AQI88_25950</name>
</gene>
<dbReference type="PANTHER" id="PTHR46696">
    <property type="entry name" value="P450, PUTATIVE (EUROFUNG)-RELATED"/>
    <property type="match status" value="1"/>
</dbReference>
<dbReference type="SUPFAM" id="SSF48264">
    <property type="entry name" value="Cytochrome P450"/>
    <property type="match status" value="1"/>
</dbReference>